<evidence type="ECO:0000256" key="5">
    <source>
        <dbReference type="ARBA" id="ARBA00022679"/>
    </source>
</evidence>
<keyword evidence="4" id="KW-0597">Phosphoprotein</keyword>
<dbReference type="SUPFAM" id="SSF55874">
    <property type="entry name" value="ATPase domain of HSP90 chaperone/DNA topoisomerase II/histidine kinase"/>
    <property type="match status" value="1"/>
</dbReference>
<dbReference type="Proteomes" id="UP000217289">
    <property type="component" value="Chromosome"/>
</dbReference>
<dbReference type="Pfam" id="PF02518">
    <property type="entry name" value="HATPase_c"/>
    <property type="match status" value="1"/>
</dbReference>
<dbReference type="EMBL" id="CP022163">
    <property type="protein sequence ID" value="ATB33567.1"/>
    <property type="molecule type" value="Genomic_DNA"/>
</dbReference>
<dbReference type="InterPro" id="IPR004358">
    <property type="entry name" value="Sig_transdc_His_kin-like_C"/>
</dbReference>
<dbReference type="InterPro" id="IPR000700">
    <property type="entry name" value="PAS-assoc_C"/>
</dbReference>
<keyword evidence="6" id="KW-0812">Transmembrane</keyword>
<keyword evidence="8" id="KW-0418">Kinase</keyword>
<dbReference type="InterPro" id="IPR035965">
    <property type="entry name" value="PAS-like_dom_sf"/>
</dbReference>
<dbReference type="PRINTS" id="PR00344">
    <property type="entry name" value="BCTRLSENSOR"/>
</dbReference>
<evidence type="ECO:0000256" key="1">
    <source>
        <dbReference type="ARBA" id="ARBA00000085"/>
    </source>
</evidence>
<sequence length="665" mass="74426">MSQLADVLEARQGELIKRWTDNVRHDLPHKAISCFELEDHLPALIQELARNLRSPPERDSNAASHKYQEMGRAHGAQRFGLGFDLDTLVREYDLLRGMLFDLIEENALPITLGEIRLLTDFVANSIAEAVSEYSRQKEAERDRLLQETERLRATAELGRARLSALFMQAPVAIGIFRGPELVIDVANPLICRLWGRTLEQVLGKPLMDAMPELQGQGFDEILYEVIRTGVPFVGTEIPVRLIRTAGRLPENVYFNFVYEPLRDEAGVTEGIIVVATEVTQVVLDRRRMEALLHRSHEAERARTALLDALSAQSLIAVAYQRGPEHVFEMANPLYHQWMGGRELVGKTLQQALPELVGQDFDILLRHVYQTGQPFVGQERVVRLDRRGDGVLSEMRVNLTYQPVRTVDGVIEGVIVLALDVTEAVRARWEAQRLAEEESARRGFEQQLIGIVSHDLRNPLGAILLGVQLLLRREDLDAPIIRALARLQTSAERAVRMVRDLLDFTQARLGGGLRIERKPVDLHAVVRASVDELEATHPDRELRLERRGDALGIWDADRLAQLVGNLVGNALKYSPPDTPVHIRVLGDPEGVCFEVHNQGEPIPADALPRLFQPLQRAVVGVDNMTRSVGLGLYIVDQIVRAHGGGLSVTSTERDGTTFSVRLPRGT</sequence>
<evidence type="ECO:0000256" key="4">
    <source>
        <dbReference type="ARBA" id="ARBA00022553"/>
    </source>
</evidence>
<evidence type="ECO:0000256" key="8">
    <source>
        <dbReference type="ARBA" id="ARBA00022777"/>
    </source>
</evidence>
<dbReference type="SMART" id="SM00388">
    <property type="entry name" value="HisKA"/>
    <property type="match status" value="1"/>
</dbReference>
<dbReference type="InterPro" id="IPR050351">
    <property type="entry name" value="BphY/WalK/GraS-like"/>
</dbReference>
<feature type="domain" description="PAC" evidence="14">
    <location>
        <begin position="377"/>
        <end position="432"/>
    </location>
</feature>
<dbReference type="CDD" id="cd00075">
    <property type="entry name" value="HATPase"/>
    <property type="match status" value="1"/>
</dbReference>
<dbReference type="Gene3D" id="3.30.450.20">
    <property type="entry name" value="PAS domain"/>
    <property type="match status" value="2"/>
</dbReference>
<keyword evidence="11" id="KW-0902">Two-component regulatory system</keyword>
<evidence type="ECO:0000259" key="13">
    <source>
        <dbReference type="PROSITE" id="PS50109"/>
    </source>
</evidence>
<dbReference type="InterPro" id="IPR005467">
    <property type="entry name" value="His_kinase_dom"/>
</dbReference>
<dbReference type="Gene3D" id="3.30.565.10">
    <property type="entry name" value="Histidine kinase-like ATPase, C-terminal domain"/>
    <property type="match status" value="1"/>
</dbReference>
<dbReference type="SUPFAM" id="SSF47384">
    <property type="entry name" value="Homodimeric domain of signal transducing histidine kinase"/>
    <property type="match status" value="1"/>
</dbReference>
<dbReference type="SUPFAM" id="SSF55785">
    <property type="entry name" value="PYP-like sensor domain (PAS domain)"/>
    <property type="match status" value="2"/>
</dbReference>
<dbReference type="InterPro" id="IPR003661">
    <property type="entry name" value="HisK_dim/P_dom"/>
</dbReference>
<comment type="catalytic activity">
    <reaction evidence="1">
        <text>ATP + protein L-histidine = ADP + protein N-phospho-L-histidine.</text>
        <dbReference type="EC" id="2.7.13.3"/>
    </reaction>
</comment>
<dbReference type="Gene3D" id="1.10.287.130">
    <property type="match status" value="1"/>
</dbReference>
<dbReference type="Pfam" id="PF00512">
    <property type="entry name" value="HisKA"/>
    <property type="match status" value="1"/>
</dbReference>
<dbReference type="InterPro" id="IPR013656">
    <property type="entry name" value="PAS_4"/>
</dbReference>
<dbReference type="Pfam" id="PF08448">
    <property type="entry name" value="PAS_4"/>
    <property type="match status" value="2"/>
</dbReference>
<evidence type="ECO:0000313" key="16">
    <source>
        <dbReference type="Proteomes" id="UP000217289"/>
    </source>
</evidence>
<dbReference type="InterPro" id="IPR000014">
    <property type="entry name" value="PAS"/>
</dbReference>
<dbReference type="PROSITE" id="PS50113">
    <property type="entry name" value="PAC"/>
    <property type="match status" value="1"/>
</dbReference>
<evidence type="ECO:0000256" key="7">
    <source>
        <dbReference type="ARBA" id="ARBA00022741"/>
    </source>
</evidence>
<proteinExistence type="predicted"/>
<name>A0A250IQW2_9BACT</name>
<protein>
    <recommendedName>
        <fullName evidence="3">histidine kinase</fullName>
        <ecNumber evidence="3">2.7.13.3</ecNumber>
    </recommendedName>
</protein>
<evidence type="ECO:0000256" key="2">
    <source>
        <dbReference type="ARBA" id="ARBA00004141"/>
    </source>
</evidence>
<keyword evidence="10" id="KW-1133">Transmembrane helix</keyword>
<evidence type="ECO:0000256" key="11">
    <source>
        <dbReference type="ARBA" id="ARBA00023012"/>
    </source>
</evidence>
<dbReference type="GO" id="GO:0005524">
    <property type="term" value="F:ATP binding"/>
    <property type="evidence" value="ECO:0007669"/>
    <property type="project" value="UniProtKB-KW"/>
</dbReference>
<keyword evidence="7" id="KW-0547">Nucleotide-binding</keyword>
<reference evidence="15 16" key="1">
    <citation type="submission" date="2017-06" db="EMBL/GenBank/DDBJ databases">
        <authorList>
            <person name="Kim H.J."/>
            <person name="Triplett B.A."/>
        </authorList>
    </citation>
    <scope>NUCLEOTIDE SEQUENCE [LARGE SCALE GENOMIC DNA]</scope>
    <source>
        <strain evidence="15 16">DSM 14713</strain>
    </source>
</reference>
<evidence type="ECO:0000259" key="14">
    <source>
        <dbReference type="PROSITE" id="PS50113"/>
    </source>
</evidence>
<dbReference type="GO" id="GO:0000155">
    <property type="term" value="F:phosphorelay sensor kinase activity"/>
    <property type="evidence" value="ECO:0007669"/>
    <property type="project" value="InterPro"/>
</dbReference>
<dbReference type="PROSITE" id="PS50109">
    <property type="entry name" value="HIS_KIN"/>
    <property type="match status" value="1"/>
</dbReference>
<dbReference type="KEGG" id="mbd:MEBOL_007065"/>
<dbReference type="InterPro" id="IPR003594">
    <property type="entry name" value="HATPase_dom"/>
</dbReference>
<evidence type="ECO:0000256" key="3">
    <source>
        <dbReference type="ARBA" id="ARBA00012438"/>
    </source>
</evidence>
<dbReference type="AlphaFoldDB" id="A0A250IQW2"/>
<keyword evidence="5" id="KW-0808">Transferase</keyword>
<feature type="domain" description="Histidine kinase" evidence="13">
    <location>
        <begin position="450"/>
        <end position="665"/>
    </location>
</feature>
<evidence type="ECO:0000256" key="10">
    <source>
        <dbReference type="ARBA" id="ARBA00022989"/>
    </source>
</evidence>
<organism evidence="15 16">
    <name type="scientific">Melittangium boletus DSM 14713</name>
    <dbReference type="NCBI Taxonomy" id="1294270"/>
    <lineage>
        <taxon>Bacteria</taxon>
        <taxon>Pseudomonadati</taxon>
        <taxon>Myxococcota</taxon>
        <taxon>Myxococcia</taxon>
        <taxon>Myxococcales</taxon>
        <taxon>Cystobacterineae</taxon>
        <taxon>Archangiaceae</taxon>
        <taxon>Melittangium</taxon>
    </lineage>
</organism>
<dbReference type="GO" id="GO:0016020">
    <property type="term" value="C:membrane"/>
    <property type="evidence" value="ECO:0007669"/>
    <property type="project" value="UniProtKB-SubCell"/>
</dbReference>
<gene>
    <name evidence="15" type="ORF">MEBOL_007065</name>
</gene>
<dbReference type="PANTHER" id="PTHR42878:SF7">
    <property type="entry name" value="SENSOR HISTIDINE KINASE GLRK"/>
    <property type="match status" value="1"/>
</dbReference>
<dbReference type="RefSeq" id="WP_170115661.1">
    <property type="nucleotide sequence ID" value="NZ_CP022163.1"/>
</dbReference>
<evidence type="ECO:0000256" key="6">
    <source>
        <dbReference type="ARBA" id="ARBA00022692"/>
    </source>
</evidence>
<dbReference type="GO" id="GO:0000156">
    <property type="term" value="F:phosphorelay response regulator activity"/>
    <property type="evidence" value="ECO:0007669"/>
    <property type="project" value="TreeGrafter"/>
</dbReference>
<dbReference type="SMART" id="SM00387">
    <property type="entry name" value="HATPase_c"/>
    <property type="match status" value="1"/>
</dbReference>
<dbReference type="EC" id="2.7.13.3" evidence="3"/>
<dbReference type="GO" id="GO:0030295">
    <property type="term" value="F:protein kinase activator activity"/>
    <property type="evidence" value="ECO:0007669"/>
    <property type="project" value="TreeGrafter"/>
</dbReference>
<evidence type="ECO:0000256" key="9">
    <source>
        <dbReference type="ARBA" id="ARBA00022840"/>
    </source>
</evidence>
<evidence type="ECO:0000313" key="15">
    <source>
        <dbReference type="EMBL" id="ATB33567.1"/>
    </source>
</evidence>
<dbReference type="InterPro" id="IPR036890">
    <property type="entry name" value="HATPase_C_sf"/>
</dbReference>
<comment type="subcellular location">
    <subcellularLocation>
        <location evidence="2">Membrane</location>
        <topology evidence="2">Multi-pass membrane protein</topology>
    </subcellularLocation>
</comment>
<dbReference type="PANTHER" id="PTHR42878">
    <property type="entry name" value="TWO-COMPONENT HISTIDINE KINASE"/>
    <property type="match status" value="1"/>
</dbReference>
<keyword evidence="16" id="KW-1185">Reference proteome</keyword>
<evidence type="ECO:0000256" key="12">
    <source>
        <dbReference type="ARBA" id="ARBA00023136"/>
    </source>
</evidence>
<dbReference type="InterPro" id="IPR036097">
    <property type="entry name" value="HisK_dim/P_sf"/>
</dbReference>
<accession>A0A250IQW2</accession>
<dbReference type="GO" id="GO:0007234">
    <property type="term" value="P:osmosensory signaling via phosphorelay pathway"/>
    <property type="evidence" value="ECO:0007669"/>
    <property type="project" value="TreeGrafter"/>
</dbReference>
<dbReference type="CDD" id="cd00082">
    <property type="entry name" value="HisKA"/>
    <property type="match status" value="1"/>
</dbReference>
<dbReference type="CDD" id="cd00130">
    <property type="entry name" value="PAS"/>
    <property type="match status" value="1"/>
</dbReference>
<keyword evidence="9" id="KW-0067">ATP-binding</keyword>
<keyword evidence="12" id="KW-0472">Membrane</keyword>